<protein>
    <submittedName>
        <fullName evidence="1">Uncharacterized protein</fullName>
    </submittedName>
</protein>
<dbReference type="Pfam" id="PF19757">
    <property type="entry name" value="DUF6244"/>
    <property type="match status" value="1"/>
</dbReference>
<comment type="caution">
    <text evidence="1">The sequence shown here is derived from an EMBL/GenBank/DDBJ whole genome shotgun (WGS) entry which is preliminary data.</text>
</comment>
<reference evidence="1 2" key="1">
    <citation type="submission" date="2020-08" db="EMBL/GenBank/DDBJ databases">
        <title>Sequencing the genomes of 1000 actinobacteria strains.</title>
        <authorList>
            <person name="Klenk H.-P."/>
        </authorList>
    </citation>
    <scope>NUCLEOTIDE SEQUENCE [LARGE SCALE GENOMIC DNA]</scope>
    <source>
        <strain evidence="1 2">DSM 45886</strain>
    </source>
</reference>
<evidence type="ECO:0000313" key="1">
    <source>
        <dbReference type="EMBL" id="MBB4960274.1"/>
    </source>
</evidence>
<keyword evidence="2" id="KW-1185">Reference proteome</keyword>
<accession>A0A7W7WQX3</accession>
<sequence length="125" mass="13159">MTQVREAIQQTQTTLAAIHVAVGDTSTTVQQAPVHESPAQAISELGRAGQRLKTVHDTIIATIGQVDETRTVAVRVLHGGDPGPLLAMLEAIKENLVQVLHTGTAAQQSLAALIHSAQQMGRAES</sequence>
<dbReference type="InterPro" id="IPR046211">
    <property type="entry name" value="DUF6244"/>
</dbReference>
<dbReference type="Proteomes" id="UP000578819">
    <property type="component" value="Unassembled WGS sequence"/>
</dbReference>
<evidence type="ECO:0000313" key="2">
    <source>
        <dbReference type="Proteomes" id="UP000578819"/>
    </source>
</evidence>
<dbReference type="RefSeq" id="WP_184536078.1">
    <property type="nucleotide sequence ID" value="NZ_JACHJW010000001.1"/>
</dbReference>
<gene>
    <name evidence="1" type="ORF">FHR38_004007</name>
</gene>
<proteinExistence type="predicted"/>
<dbReference type="AlphaFoldDB" id="A0A7W7WQX3"/>
<organism evidence="1 2">
    <name type="scientific">Micromonospora polyrhachis</name>
    <dbReference type="NCBI Taxonomy" id="1282883"/>
    <lineage>
        <taxon>Bacteria</taxon>
        <taxon>Bacillati</taxon>
        <taxon>Actinomycetota</taxon>
        <taxon>Actinomycetes</taxon>
        <taxon>Micromonosporales</taxon>
        <taxon>Micromonosporaceae</taxon>
        <taxon>Micromonospora</taxon>
    </lineage>
</organism>
<dbReference type="EMBL" id="JACHJW010000001">
    <property type="protein sequence ID" value="MBB4960274.1"/>
    <property type="molecule type" value="Genomic_DNA"/>
</dbReference>
<name>A0A7W7WQX3_9ACTN</name>